<keyword evidence="8" id="KW-0139">CF(1)</keyword>
<accession>Q93U65</accession>
<protein>
    <submittedName>
        <fullName evidence="11">ATP synthase gamma subunit</fullName>
    </submittedName>
</protein>
<dbReference type="PRINTS" id="PR00126">
    <property type="entry name" value="ATPASEGAMMA"/>
</dbReference>
<dbReference type="Gene3D" id="1.10.287.80">
    <property type="entry name" value="ATP synthase, gamma subunit, helix hairpin domain"/>
    <property type="match status" value="1"/>
</dbReference>
<dbReference type="PANTHER" id="PTHR11693">
    <property type="entry name" value="ATP SYNTHASE GAMMA CHAIN"/>
    <property type="match status" value="1"/>
</dbReference>
<evidence type="ECO:0000256" key="9">
    <source>
        <dbReference type="ARBA" id="ARBA00023310"/>
    </source>
</evidence>
<sequence length="251" mass="30036">MIIKEIKNKIDIISNINKLTNTLSMISLSKMKKYLKIILILNNLFNNINFFFNYIKIENKFLFCLIIISTNKGLCGSINNEIIKKTINLLKLNNNIDFFIVGKKAYDYFFKKNFLIKNLFLFKDNENIENIKFPINIINNLLKYKNITFIFNKIINNNIKVLKINLYEYKNINYISKFNFNKKKFLIFYFNFFLKYTIMNNIFCELKSRMITMKSASDNSKKILKEMKILKNKIRQFKVTQDMLEIINGSL</sequence>
<evidence type="ECO:0000256" key="8">
    <source>
        <dbReference type="ARBA" id="ARBA00023196"/>
    </source>
</evidence>
<dbReference type="Gene3D" id="3.40.1380.10">
    <property type="match status" value="1"/>
</dbReference>
<keyword evidence="4" id="KW-0813">Transport</keyword>
<keyword evidence="10" id="KW-1133">Transmembrane helix</keyword>
<dbReference type="GO" id="GO:0046933">
    <property type="term" value="F:proton-transporting ATP synthase activity, rotational mechanism"/>
    <property type="evidence" value="ECO:0007669"/>
    <property type="project" value="InterPro"/>
</dbReference>
<dbReference type="SUPFAM" id="SSF52943">
    <property type="entry name" value="ATP synthase (F1-ATPase), gamma subunit"/>
    <property type="match status" value="1"/>
</dbReference>
<name>Q93U65_CARRU</name>
<evidence type="ECO:0000256" key="5">
    <source>
        <dbReference type="ARBA" id="ARBA00022781"/>
    </source>
</evidence>
<keyword evidence="6" id="KW-0406">Ion transport</keyword>
<dbReference type="InterPro" id="IPR000131">
    <property type="entry name" value="ATP_synth_F1_gsu"/>
</dbReference>
<dbReference type="InterPro" id="IPR035968">
    <property type="entry name" value="ATP_synth_F1_ATPase_gsu"/>
</dbReference>
<evidence type="ECO:0000313" key="11">
    <source>
        <dbReference type="EMBL" id="AAK55929.1"/>
    </source>
</evidence>
<comment type="function">
    <text evidence="1">Produces ATP from ADP in the presence of a proton gradient across the membrane. The gamma chain is believed to be important in regulating ATPase activity and the flow of protons through the CF(0) complex.</text>
</comment>
<dbReference type="EMBL" id="AF267225">
    <property type="protein sequence ID" value="AAK55929.1"/>
    <property type="molecule type" value="Genomic_DNA"/>
</dbReference>
<keyword evidence="10" id="KW-0812">Transmembrane</keyword>
<evidence type="ECO:0000256" key="7">
    <source>
        <dbReference type="ARBA" id="ARBA00023136"/>
    </source>
</evidence>
<proteinExistence type="inferred from homology"/>
<evidence type="ECO:0000256" key="2">
    <source>
        <dbReference type="ARBA" id="ARBA00004170"/>
    </source>
</evidence>
<dbReference type="GO" id="GO:0045259">
    <property type="term" value="C:proton-transporting ATP synthase complex"/>
    <property type="evidence" value="ECO:0007669"/>
    <property type="project" value="UniProtKB-KW"/>
</dbReference>
<dbReference type="AlphaFoldDB" id="Q93U65"/>
<organism evidence="11">
    <name type="scientific">Carsonella ruddii</name>
    <dbReference type="NCBI Taxonomy" id="114186"/>
    <lineage>
        <taxon>Bacteria</taxon>
        <taxon>Pseudomonadati</taxon>
        <taxon>Pseudomonadota</taxon>
        <taxon>Gammaproteobacteria</taxon>
        <taxon>Oceanospirillales</taxon>
        <taxon>Halomonadaceae</taxon>
        <taxon>Zymobacter group</taxon>
        <taxon>Candidatus Carsonella</taxon>
    </lineage>
</organism>
<comment type="similarity">
    <text evidence="3">Belongs to the ATPase gamma chain family.</text>
</comment>
<evidence type="ECO:0000256" key="6">
    <source>
        <dbReference type="ARBA" id="ARBA00023065"/>
    </source>
</evidence>
<dbReference type="Pfam" id="PF00231">
    <property type="entry name" value="ATP-synt"/>
    <property type="match status" value="1"/>
</dbReference>
<keyword evidence="5" id="KW-0375">Hydrogen ion transport</keyword>
<evidence type="ECO:0000256" key="10">
    <source>
        <dbReference type="SAM" id="Phobius"/>
    </source>
</evidence>
<reference evidence="11" key="1">
    <citation type="journal article" date="2001" name="Curr. Microbiol.">
        <title>Phylogenetic analysis of vertically transmitted psyllid endosymbionts (Candidatus Carsonella ruddii) based on atpAGD and rpoC: comparisons with 16S-23S rDNA-derived phylogeny.</title>
        <authorList>
            <person name="Thao M.L."/>
            <person name="Clark M.A."/>
            <person name="Burckhardt D.H."/>
            <person name="Moran N.A."/>
            <person name="Baumann P."/>
        </authorList>
    </citation>
    <scope>NUCLEOTIDE SEQUENCE</scope>
</reference>
<feature type="transmembrane region" description="Helical" evidence="10">
    <location>
        <begin position="185"/>
        <end position="204"/>
    </location>
</feature>
<keyword evidence="9" id="KW-0066">ATP synthesis</keyword>
<evidence type="ECO:0000256" key="1">
    <source>
        <dbReference type="ARBA" id="ARBA00003456"/>
    </source>
</evidence>
<gene>
    <name evidence="11" type="primary">atpG</name>
</gene>
<evidence type="ECO:0000256" key="3">
    <source>
        <dbReference type="ARBA" id="ARBA00007681"/>
    </source>
</evidence>
<comment type="subcellular location">
    <subcellularLocation>
        <location evidence="2">Membrane</location>
        <topology evidence="2">Peripheral membrane protein</topology>
    </subcellularLocation>
</comment>
<evidence type="ECO:0000256" key="4">
    <source>
        <dbReference type="ARBA" id="ARBA00022448"/>
    </source>
</evidence>
<keyword evidence="7 10" id="KW-0472">Membrane</keyword>
<dbReference type="PANTHER" id="PTHR11693:SF22">
    <property type="entry name" value="ATP SYNTHASE SUBUNIT GAMMA, MITOCHONDRIAL"/>
    <property type="match status" value="1"/>
</dbReference>